<evidence type="ECO:0000313" key="4">
    <source>
        <dbReference type="Proteomes" id="UP000494183"/>
    </source>
</evidence>
<dbReference type="PROSITE" id="PS51257">
    <property type="entry name" value="PROKAR_LIPOPROTEIN"/>
    <property type="match status" value="1"/>
</dbReference>
<keyword evidence="2" id="KW-0472">Membrane</keyword>
<organism evidence="3 4">
    <name type="scientific">Achromobacter insolitus</name>
    <dbReference type="NCBI Taxonomy" id="217204"/>
    <lineage>
        <taxon>Bacteria</taxon>
        <taxon>Pseudomonadati</taxon>
        <taxon>Pseudomonadota</taxon>
        <taxon>Betaproteobacteria</taxon>
        <taxon>Burkholderiales</taxon>
        <taxon>Alcaligenaceae</taxon>
        <taxon>Achromobacter</taxon>
    </lineage>
</organism>
<keyword evidence="2" id="KW-0812">Transmembrane</keyword>
<dbReference type="PANTHER" id="PTHR30203">
    <property type="entry name" value="OUTER MEMBRANE CATION EFFLUX PROTEIN"/>
    <property type="match status" value="1"/>
</dbReference>
<dbReference type="GO" id="GO:0015562">
    <property type="term" value="F:efflux transmembrane transporter activity"/>
    <property type="evidence" value="ECO:0007669"/>
    <property type="project" value="InterPro"/>
</dbReference>
<comment type="similarity">
    <text evidence="1 2">Belongs to the outer membrane factor (OMF) (TC 1.B.17) family.</text>
</comment>
<keyword evidence="2" id="KW-0449">Lipoprotein</keyword>
<dbReference type="Gene3D" id="2.20.200.10">
    <property type="entry name" value="Outer membrane efflux proteins (OEP)"/>
    <property type="match status" value="1"/>
</dbReference>
<feature type="chain" id="PRO_5029037090" evidence="2">
    <location>
        <begin position="32"/>
        <end position="494"/>
    </location>
</feature>
<gene>
    <name evidence="3" type="primary">oprM_2</name>
    <name evidence="3" type="ORF">LMG6000_01151</name>
</gene>
<dbReference type="Gene3D" id="1.20.1600.10">
    <property type="entry name" value="Outer membrane efflux proteins (OEP)"/>
    <property type="match status" value="1"/>
</dbReference>
<dbReference type="NCBIfam" id="TIGR01845">
    <property type="entry name" value="outer_NodT"/>
    <property type="match status" value="1"/>
</dbReference>
<reference evidence="3 4" key="1">
    <citation type="submission" date="2020-04" db="EMBL/GenBank/DDBJ databases">
        <authorList>
            <person name="De Canck E."/>
        </authorList>
    </citation>
    <scope>NUCLEOTIDE SEQUENCE [LARGE SCALE GENOMIC DNA]</scope>
    <source>
        <strain evidence="3 4">LMG 6000</strain>
    </source>
</reference>
<keyword evidence="2" id="KW-0564">Palmitate</keyword>
<dbReference type="InterPro" id="IPR003423">
    <property type="entry name" value="OMP_efflux"/>
</dbReference>
<dbReference type="Pfam" id="PF02321">
    <property type="entry name" value="OEP"/>
    <property type="match status" value="2"/>
</dbReference>
<dbReference type="EMBL" id="CADILH010000002">
    <property type="protein sequence ID" value="CAB3930098.1"/>
    <property type="molecule type" value="Genomic_DNA"/>
</dbReference>
<evidence type="ECO:0000313" key="3">
    <source>
        <dbReference type="EMBL" id="CAB3930098.1"/>
    </source>
</evidence>
<keyword evidence="4" id="KW-1185">Reference proteome</keyword>
<evidence type="ECO:0000256" key="1">
    <source>
        <dbReference type="ARBA" id="ARBA00007613"/>
    </source>
</evidence>
<sequence>MTCRPFPATIATRFVPAAVLALLASGCVSMAPDYHRPALPVPAAYSAPNPEAAAAGAAAAAEIGWRTYFPDPVLQTLISTALDNNRDLRRALLRVEEARALYGIQRADQFPTVGVQADGSRSRVPGDLNLTGQPLVSSQYQVGLGMASWELDFWGRVRSLKDAALQNYLASDAAARAATLSLVAEVADSYLSLRELDERLALTRETIASREESLRIFRRRFEEGAISKLDLTQVETLWQQAKALGADLEQTRAAQASALELLVGAPLDLPRLPARLDDGAVMRELPAGLPSDLLVNRPDIVAAEHQLKAANANIGAARAAFLPTITLTGAFGTASSELDGLFSGASRAWNFAPSINLPIFDAGRRSSNLELTEARRDQAVAAYEETIQTAFKDVSDALSARYWLAEQVDVLRATVAAQSERARLAQLRYDHGASPYLEVLDAQRDLLAAQQKLAQTRRALLSSRVRLYAALGGGTQAPAAAQTASVPIHGASPR</sequence>
<dbReference type="RefSeq" id="WP_175200589.1">
    <property type="nucleotide sequence ID" value="NZ_CADILH010000002.1"/>
</dbReference>
<protein>
    <submittedName>
        <fullName evidence="3">Outer membrane protein OprM</fullName>
    </submittedName>
</protein>
<dbReference type="SUPFAM" id="SSF56954">
    <property type="entry name" value="Outer membrane efflux proteins (OEP)"/>
    <property type="match status" value="1"/>
</dbReference>
<dbReference type="Proteomes" id="UP000494183">
    <property type="component" value="Unassembled WGS sequence"/>
</dbReference>
<dbReference type="GO" id="GO:0005886">
    <property type="term" value="C:plasma membrane"/>
    <property type="evidence" value="ECO:0007669"/>
    <property type="project" value="UniProtKB-SubCell"/>
</dbReference>
<evidence type="ECO:0000256" key="2">
    <source>
        <dbReference type="RuleBase" id="RU362097"/>
    </source>
</evidence>
<keyword evidence="2" id="KW-0732">Signal</keyword>
<comment type="subcellular location">
    <subcellularLocation>
        <location evidence="2">Cell membrane</location>
        <topology evidence="2">Lipid-anchor</topology>
    </subcellularLocation>
</comment>
<dbReference type="AlphaFoldDB" id="A0A6S7EXX5"/>
<dbReference type="PANTHER" id="PTHR30203:SF33">
    <property type="entry name" value="BLR4455 PROTEIN"/>
    <property type="match status" value="1"/>
</dbReference>
<proteinExistence type="inferred from homology"/>
<name>A0A6S7EXX5_9BURK</name>
<accession>A0A6S7EXX5</accession>
<feature type="signal peptide" evidence="2">
    <location>
        <begin position="1"/>
        <end position="31"/>
    </location>
</feature>
<dbReference type="InterPro" id="IPR010131">
    <property type="entry name" value="MdtP/NodT-like"/>
</dbReference>
<keyword evidence="2" id="KW-1134">Transmembrane beta strand</keyword>